<name>A0A0G1Z8Q3_9BACT</name>
<dbReference type="Proteomes" id="UP000034273">
    <property type="component" value="Unassembled WGS sequence"/>
</dbReference>
<keyword evidence="1" id="KW-0732">Signal</keyword>
<organism evidence="2 3">
    <name type="scientific">Candidatus Kaiserbacteria bacterium GW2011_GWA2_52_12</name>
    <dbReference type="NCBI Taxonomy" id="1618671"/>
    <lineage>
        <taxon>Bacteria</taxon>
        <taxon>Candidatus Kaiseribacteriota</taxon>
    </lineage>
</organism>
<feature type="chain" id="PRO_5002541387" evidence="1">
    <location>
        <begin position="20"/>
        <end position="143"/>
    </location>
</feature>
<accession>A0A0G1Z8Q3</accession>
<sequence>MRITLALLALVLASVPVNAGSVEDQKYLLDQTRLIKQIDEQSAVMARYKKQACDRDRIKAKYPAGEVEPQMLVCNDLYSLVIARWQAQKIELQLTVAALKIASGNRAKVHNEVVPVEKYNATRGETNRISQMAVTMYPPPPQK</sequence>
<evidence type="ECO:0000313" key="2">
    <source>
        <dbReference type="EMBL" id="KKW24032.1"/>
    </source>
</evidence>
<protein>
    <submittedName>
        <fullName evidence="2">Uncharacterized protein</fullName>
    </submittedName>
</protein>
<reference evidence="2 3" key="1">
    <citation type="journal article" date="2015" name="Nature">
        <title>rRNA introns, odd ribosomes, and small enigmatic genomes across a large radiation of phyla.</title>
        <authorList>
            <person name="Brown C.T."/>
            <person name="Hug L.A."/>
            <person name="Thomas B.C."/>
            <person name="Sharon I."/>
            <person name="Castelle C.J."/>
            <person name="Singh A."/>
            <person name="Wilkins M.J."/>
            <person name="Williams K.H."/>
            <person name="Banfield J.F."/>
        </authorList>
    </citation>
    <scope>NUCLEOTIDE SEQUENCE [LARGE SCALE GENOMIC DNA]</scope>
</reference>
<evidence type="ECO:0000313" key="3">
    <source>
        <dbReference type="Proteomes" id="UP000034273"/>
    </source>
</evidence>
<dbReference type="AlphaFoldDB" id="A0A0G1Z8Q3"/>
<evidence type="ECO:0000256" key="1">
    <source>
        <dbReference type="SAM" id="SignalP"/>
    </source>
</evidence>
<proteinExistence type="predicted"/>
<comment type="caution">
    <text evidence="2">The sequence shown here is derived from an EMBL/GenBank/DDBJ whole genome shotgun (WGS) entry which is preliminary data.</text>
</comment>
<feature type="signal peptide" evidence="1">
    <location>
        <begin position="1"/>
        <end position="19"/>
    </location>
</feature>
<dbReference type="EMBL" id="LCQW01000012">
    <property type="protein sequence ID" value="KKW24032.1"/>
    <property type="molecule type" value="Genomic_DNA"/>
</dbReference>
<gene>
    <name evidence="2" type="ORF">UY67_C0012G0018</name>
</gene>